<feature type="compositionally biased region" description="Low complexity" evidence="1">
    <location>
        <begin position="285"/>
        <end position="304"/>
    </location>
</feature>
<feature type="compositionally biased region" description="Gly residues" evidence="1">
    <location>
        <begin position="319"/>
        <end position="329"/>
    </location>
</feature>
<evidence type="ECO:0000313" key="2">
    <source>
        <dbReference type="EMBL" id="KZX21121.1"/>
    </source>
</evidence>
<feature type="compositionally biased region" description="Basic and acidic residues" evidence="1">
    <location>
        <begin position="248"/>
        <end position="284"/>
    </location>
</feature>
<evidence type="ECO:0000313" key="3">
    <source>
        <dbReference type="Proteomes" id="UP000076717"/>
    </source>
</evidence>
<protein>
    <submittedName>
        <fullName evidence="2">Uncharacterized protein</fullName>
    </submittedName>
</protein>
<feature type="region of interest" description="Disordered" evidence="1">
    <location>
        <begin position="1"/>
        <end position="115"/>
    </location>
</feature>
<feature type="compositionally biased region" description="Basic and acidic residues" evidence="1">
    <location>
        <begin position="178"/>
        <end position="187"/>
    </location>
</feature>
<dbReference type="EMBL" id="LIIN01000053">
    <property type="protein sequence ID" value="KZX21121.1"/>
    <property type="molecule type" value="Genomic_DNA"/>
</dbReference>
<feature type="compositionally biased region" description="Basic and acidic residues" evidence="1">
    <location>
        <begin position="1"/>
        <end position="15"/>
    </location>
</feature>
<gene>
    <name evidence="2" type="ORF">ACH61_01739</name>
</gene>
<comment type="caution">
    <text evidence="2">The sequence shown here is derived from an EMBL/GenBank/DDBJ whole genome shotgun (WGS) entry which is preliminary data.</text>
</comment>
<name>A0A166HT13_9MICO</name>
<feature type="compositionally biased region" description="Basic and acidic residues" evidence="1">
    <location>
        <begin position="435"/>
        <end position="446"/>
    </location>
</feature>
<feature type="region of interest" description="Disordered" evidence="1">
    <location>
        <begin position="144"/>
        <end position="397"/>
    </location>
</feature>
<accession>A0A166HT13</accession>
<reference evidence="2 3" key="1">
    <citation type="submission" date="2015-08" db="EMBL/GenBank/DDBJ databases">
        <title>Draft Genome Sequence of Rathayibacter sp. Strain VKM Ac-2596 Isolated from Leaf Gall Induced by Plant-Parasitic Nematodes.</title>
        <authorList>
            <person name="Vasilenko O.V."/>
            <person name="Starodumova I.P."/>
            <person name="Tarlachkov S.V."/>
            <person name="Dorofeeva L.V."/>
            <person name="Evtushenko L.I."/>
        </authorList>
    </citation>
    <scope>NUCLEOTIDE SEQUENCE [LARGE SCALE GENOMIC DNA]</scope>
    <source>
        <strain evidence="2 3">VKM Ac-2596</strain>
    </source>
</reference>
<sequence>MLREGAGREAHEVATRAEGQQTRVRELGEEDRHAVDGRDARGDGDHPGHRTQASALEAPDGRDHDGQHDRQDDRCLGQGEEGSGESGDGREEEHLAALLPPGGEVERRRGRHVHRRDVAVEEESARLLLEHVVERRGEDVAHVDVREQDGVRPAEIGRLLHGVHLEDDRQDDLEEEDRSGPDKRPADDPPGARTELPDGQIGREERDGRDELAQSHRGRAGVGDGEEGGAEDEQGQDDEAVDVGAAHPRHEVREEQEAPADGRRDRTDRVELHDTQRQQHREEQQQGPLVPLLRLVDDLGATGPAGPPASGPAARALPGGCGDRPGGGLSSRAGRRGCPSRSGTRGADRGGECLSVPTHHRTPSERRVAPRDPGTGSRESVAKRREDLDGAPTTAGEGRYAATLVAEAFPAAVSGCPASGACRACARARAGSEGSPDRIRSSEVRSVRALGRGA</sequence>
<evidence type="ECO:0000256" key="1">
    <source>
        <dbReference type="SAM" id="MobiDB-lite"/>
    </source>
</evidence>
<feature type="compositionally biased region" description="Acidic residues" evidence="1">
    <location>
        <begin position="224"/>
        <end position="241"/>
    </location>
</feature>
<feature type="compositionally biased region" description="Basic and acidic residues" evidence="1">
    <location>
        <begin position="23"/>
        <end position="48"/>
    </location>
</feature>
<feature type="region of interest" description="Disordered" evidence="1">
    <location>
        <begin position="428"/>
        <end position="454"/>
    </location>
</feature>
<organism evidence="2 3">
    <name type="scientific">Rathayibacter tanaceti</name>
    <dbReference type="NCBI Taxonomy" id="1671680"/>
    <lineage>
        <taxon>Bacteria</taxon>
        <taxon>Bacillati</taxon>
        <taxon>Actinomycetota</taxon>
        <taxon>Actinomycetes</taxon>
        <taxon>Micrococcales</taxon>
        <taxon>Microbacteriaceae</taxon>
        <taxon>Rathayibacter</taxon>
    </lineage>
</organism>
<dbReference type="AlphaFoldDB" id="A0A166HT13"/>
<feature type="compositionally biased region" description="Basic and acidic residues" evidence="1">
    <location>
        <begin position="59"/>
        <end position="75"/>
    </location>
</feature>
<keyword evidence="3" id="KW-1185">Reference proteome</keyword>
<feature type="compositionally biased region" description="Acidic residues" evidence="1">
    <location>
        <begin position="168"/>
        <end position="177"/>
    </location>
</feature>
<feature type="compositionally biased region" description="Basic and acidic residues" evidence="1">
    <location>
        <begin position="201"/>
        <end position="214"/>
    </location>
</feature>
<proteinExistence type="predicted"/>
<dbReference type="Proteomes" id="UP000076717">
    <property type="component" value="Unassembled WGS sequence"/>
</dbReference>